<evidence type="ECO:0000313" key="8">
    <source>
        <dbReference type="EMBL" id="HIZ47045.1"/>
    </source>
</evidence>
<keyword evidence="5 6" id="KW-0472">Membrane</keyword>
<dbReference type="PANTHER" id="PTHR38459">
    <property type="entry name" value="PROPHAGE BACTOPRENOL-LINKED GLUCOSE TRANSLOCASE HOMOLOG"/>
    <property type="match status" value="1"/>
</dbReference>
<dbReference type="AlphaFoldDB" id="A0A9D2JE29"/>
<comment type="subcellular location">
    <subcellularLocation>
        <location evidence="1">Membrane</location>
        <topology evidence="1">Multi-pass membrane protein</topology>
    </subcellularLocation>
</comment>
<feature type="transmembrane region" description="Helical" evidence="6">
    <location>
        <begin position="100"/>
        <end position="119"/>
    </location>
</feature>
<evidence type="ECO:0000256" key="6">
    <source>
        <dbReference type="SAM" id="Phobius"/>
    </source>
</evidence>
<proteinExistence type="inferred from homology"/>
<comment type="similarity">
    <text evidence="2">Belongs to the GtrA family.</text>
</comment>
<reference evidence="8" key="1">
    <citation type="journal article" date="2021" name="PeerJ">
        <title>Extensive microbial diversity within the chicken gut microbiome revealed by metagenomics and culture.</title>
        <authorList>
            <person name="Gilroy R."/>
            <person name="Ravi A."/>
            <person name="Getino M."/>
            <person name="Pursley I."/>
            <person name="Horton D.L."/>
            <person name="Alikhan N.F."/>
            <person name="Baker D."/>
            <person name="Gharbi K."/>
            <person name="Hall N."/>
            <person name="Watson M."/>
            <person name="Adriaenssens E.M."/>
            <person name="Foster-Nyarko E."/>
            <person name="Jarju S."/>
            <person name="Secka A."/>
            <person name="Antonio M."/>
            <person name="Oren A."/>
            <person name="Chaudhuri R.R."/>
            <person name="La Ragione R."/>
            <person name="Hildebrand F."/>
            <person name="Pallen M.J."/>
        </authorList>
    </citation>
    <scope>NUCLEOTIDE SEQUENCE</scope>
    <source>
        <strain evidence="8">ChiHjej12B11-14209</strain>
    </source>
</reference>
<dbReference type="Proteomes" id="UP000824062">
    <property type="component" value="Unassembled WGS sequence"/>
</dbReference>
<evidence type="ECO:0000256" key="3">
    <source>
        <dbReference type="ARBA" id="ARBA00022692"/>
    </source>
</evidence>
<dbReference type="EMBL" id="DXBM01000071">
    <property type="protein sequence ID" value="HIZ47045.1"/>
    <property type="molecule type" value="Genomic_DNA"/>
</dbReference>
<dbReference type="PANTHER" id="PTHR38459:SF1">
    <property type="entry name" value="PROPHAGE BACTOPRENOL-LINKED GLUCOSE TRANSLOCASE HOMOLOG"/>
    <property type="match status" value="1"/>
</dbReference>
<keyword evidence="3 6" id="KW-0812">Transmembrane</keyword>
<comment type="caution">
    <text evidence="8">The sequence shown here is derived from an EMBL/GenBank/DDBJ whole genome shotgun (WGS) entry which is preliminary data.</text>
</comment>
<feature type="transmembrane region" description="Helical" evidence="6">
    <location>
        <begin position="7"/>
        <end position="29"/>
    </location>
</feature>
<evidence type="ECO:0000256" key="4">
    <source>
        <dbReference type="ARBA" id="ARBA00022989"/>
    </source>
</evidence>
<feature type="domain" description="GtrA/DPMS transmembrane" evidence="7">
    <location>
        <begin position="10"/>
        <end position="124"/>
    </location>
</feature>
<keyword evidence="4 6" id="KW-1133">Transmembrane helix</keyword>
<evidence type="ECO:0000259" key="7">
    <source>
        <dbReference type="Pfam" id="PF04138"/>
    </source>
</evidence>
<dbReference type="GO" id="GO:0000271">
    <property type="term" value="P:polysaccharide biosynthetic process"/>
    <property type="evidence" value="ECO:0007669"/>
    <property type="project" value="InterPro"/>
</dbReference>
<dbReference type="InterPro" id="IPR051401">
    <property type="entry name" value="GtrA_CellWall_Glycosyl"/>
</dbReference>
<dbReference type="GO" id="GO:0005886">
    <property type="term" value="C:plasma membrane"/>
    <property type="evidence" value="ECO:0007669"/>
    <property type="project" value="TreeGrafter"/>
</dbReference>
<evidence type="ECO:0000256" key="2">
    <source>
        <dbReference type="ARBA" id="ARBA00009399"/>
    </source>
</evidence>
<feature type="transmembrane region" description="Helical" evidence="6">
    <location>
        <begin position="35"/>
        <end position="55"/>
    </location>
</feature>
<dbReference type="Pfam" id="PF04138">
    <property type="entry name" value="GtrA_DPMS_TM"/>
    <property type="match status" value="1"/>
</dbReference>
<organism evidence="8 9">
    <name type="scientific">Candidatus Olsenella pullistercoris</name>
    <dbReference type="NCBI Taxonomy" id="2838712"/>
    <lineage>
        <taxon>Bacteria</taxon>
        <taxon>Bacillati</taxon>
        <taxon>Actinomycetota</taxon>
        <taxon>Coriobacteriia</taxon>
        <taxon>Coriobacteriales</taxon>
        <taxon>Atopobiaceae</taxon>
        <taxon>Olsenella</taxon>
    </lineage>
</organism>
<evidence type="ECO:0000313" key="9">
    <source>
        <dbReference type="Proteomes" id="UP000824062"/>
    </source>
</evidence>
<feature type="transmembrane region" description="Helical" evidence="6">
    <location>
        <begin position="76"/>
        <end position="94"/>
    </location>
</feature>
<protein>
    <submittedName>
        <fullName evidence="8">GtrA family protein</fullName>
    </submittedName>
</protein>
<gene>
    <name evidence="8" type="ORF">IAA19_08535</name>
</gene>
<sequence>MRNLIEQLLKFGIVGVVATVIDFGVMIALREGAGLTPVVASTISFCVSLVFNYVASMRFVFARRDDMGRAREFTTFLVLSLVGLGINALLMWAGTELATYDYRLVKVFATAVVMLWNFVTRKIFLERRE</sequence>
<dbReference type="InterPro" id="IPR007267">
    <property type="entry name" value="GtrA_DPMS_TM"/>
</dbReference>
<reference evidence="8" key="2">
    <citation type="submission" date="2021-04" db="EMBL/GenBank/DDBJ databases">
        <authorList>
            <person name="Gilroy R."/>
        </authorList>
    </citation>
    <scope>NUCLEOTIDE SEQUENCE</scope>
    <source>
        <strain evidence="8">ChiHjej12B11-14209</strain>
    </source>
</reference>
<evidence type="ECO:0000256" key="1">
    <source>
        <dbReference type="ARBA" id="ARBA00004141"/>
    </source>
</evidence>
<name>A0A9D2JE29_9ACTN</name>
<accession>A0A9D2JE29</accession>
<evidence type="ECO:0000256" key="5">
    <source>
        <dbReference type="ARBA" id="ARBA00023136"/>
    </source>
</evidence>